<organism evidence="3 4">
    <name type="scientific">Candidatus Desantisbacteria bacterium CG23_combo_of_CG06-09_8_20_14_all_40_23</name>
    <dbReference type="NCBI Taxonomy" id="1974550"/>
    <lineage>
        <taxon>Bacteria</taxon>
        <taxon>Candidatus Desantisiibacteriota</taxon>
    </lineage>
</organism>
<dbReference type="SUPFAM" id="SSF56300">
    <property type="entry name" value="Metallo-dependent phosphatases"/>
    <property type="match status" value="1"/>
</dbReference>
<dbReference type="PANTHER" id="PTHR42850">
    <property type="entry name" value="METALLOPHOSPHOESTERASE"/>
    <property type="match status" value="1"/>
</dbReference>
<dbReference type="GO" id="GO:0005737">
    <property type="term" value="C:cytoplasm"/>
    <property type="evidence" value="ECO:0007669"/>
    <property type="project" value="TreeGrafter"/>
</dbReference>
<dbReference type="Gene3D" id="3.60.21.10">
    <property type="match status" value="1"/>
</dbReference>
<comment type="caution">
    <text evidence="3">The sequence shown here is derived from an EMBL/GenBank/DDBJ whole genome shotgun (WGS) entry which is preliminary data.</text>
</comment>
<dbReference type="PANTHER" id="PTHR42850:SF2">
    <property type="entry name" value="BLL5683 PROTEIN"/>
    <property type="match status" value="1"/>
</dbReference>
<dbReference type="Proteomes" id="UP000231067">
    <property type="component" value="Unassembled WGS sequence"/>
</dbReference>
<evidence type="ECO:0000313" key="4">
    <source>
        <dbReference type="Proteomes" id="UP000231067"/>
    </source>
</evidence>
<dbReference type="Pfam" id="PF12850">
    <property type="entry name" value="Metallophos_2"/>
    <property type="match status" value="1"/>
</dbReference>
<reference evidence="3 4" key="1">
    <citation type="submission" date="2017-09" db="EMBL/GenBank/DDBJ databases">
        <title>Depth-based differentiation of microbial function through sediment-hosted aquifers and enrichment of novel symbionts in the deep terrestrial subsurface.</title>
        <authorList>
            <person name="Probst A.J."/>
            <person name="Ladd B."/>
            <person name="Jarett J.K."/>
            <person name="Geller-Mcgrath D.E."/>
            <person name="Sieber C.M."/>
            <person name="Emerson J.B."/>
            <person name="Anantharaman K."/>
            <person name="Thomas B.C."/>
            <person name="Malmstrom R."/>
            <person name="Stieglmeier M."/>
            <person name="Klingl A."/>
            <person name="Woyke T."/>
            <person name="Ryan C.M."/>
            <person name="Banfield J.F."/>
        </authorList>
    </citation>
    <scope>NUCLEOTIDE SEQUENCE [LARGE SCALE GENOMIC DNA]</scope>
    <source>
        <strain evidence="3">CG23_combo_of_CG06-09_8_20_14_all_40_23</strain>
    </source>
</reference>
<dbReference type="InterPro" id="IPR029052">
    <property type="entry name" value="Metallo-depent_PP-like"/>
</dbReference>
<evidence type="ECO:0000256" key="1">
    <source>
        <dbReference type="ARBA" id="ARBA00008950"/>
    </source>
</evidence>
<dbReference type="InterPro" id="IPR024654">
    <property type="entry name" value="Calcineurin-like_PHP_lpxH"/>
</dbReference>
<comment type="similarity">
    <text evidence="1">Belongs to the metallophosphoesterase superfamily. YfcE family.</text>
</comment>
<dbReference type="EMBL" id="PCSH01000020">
    <property type="protein sequence ID" value="PIP42169.1"/>
    <property type="molecule type" value="Genomic_DNA"/>
</dbReference>
<dbReference type="InterPro" id="IPR050126">
    <property type="entry name" value="Ap4A_hydrolase"/>
</dbReference>
<dbReference type="AlphaFoldDB" id="A0A2H0A9Q7"/>
<sequence>MNYSRGYKRNIGNTMRYGIISDIHSNYTALDTVLNAIGVVDKIICLGDIVGYGPNPNECVERIRGLDGLILAGNHDLASIGWKDMDWFNSYAKEAIFWTEDQLTKENKEYLFYLPEVLSQKDFILVHGSLYNFTGEYIVTGADAKRSFELMQHRELLLVGHTHHPYAFFRKQRQPVQSLKLIDKDVFSLIKDTQSIINVGSVGQPRDGDERASFGILDMQTRTVTIKKVAYDIKKTQQQMTEARLPRYLISRLAMGR</sequence>
<dbReference type="PIRSF" id="PIRSF000883">
    <property type="entry name" value="Pesterase_MJ0912"/>
    <property type="match status" value="1"/>
</dbReference>
<dbReference type="InterPro" id="IPR011152">
    <property type="entry name" value="Pesterase_MJ0912"/>
</dbReference>
<name>A0A2H0A9Q7_9BACT</name>
<feature type="domain" description="Calcineurin-like phosphoesterase" evidence="2">
    <location>
        <begin position="15"/>
        <end position="221"/>
    </location>
</feature>
<protein>
    <recommendedName>
        <fullName evidence="2">Calcineurin-like phosphoesterase domain-containing protein</fullName>
    </recommendedName>
</protein>
<gene>
    <name evidence="3" type="ORF">COX18_01190</name>
</gene>
<accession>A0A2H0A9Q7</accession>
<dbReference type="GO" id="GO:0016791">
    <property type="term" value="F:phosphatase activity"/>
    <property type="evidence" value="ECO:0007669"/>
    <property type="project" value="TreeGrafter"/>
</dbReference>
<evidence type="ECO:0000313" key="3">
    <source>
        <dbReference type="EMBL" id="PIP42169.1"/>
    </source>
</evidence>
<proteinExistence type="inferred from homology"/>
<evidence type="ECO:0000259" key="2">
    <source>
        <dbReference type="Pfam" id="PF12850"/>
    </source>
</evidence>
<dbReference type="CDD" id="cd00838">
    <property type="entry name" value="MPP_superfamily"/>
    <property type="match status" value="1"/>
</dbReference>